<organism evidence="2 3">
    <name type="scientific">Cirrhinus molitorella</name>
    <name type="common">mud carp</name>
    <dbReference type="NCBI Taxonomy" id="172907"/>
    <lineage>
        <taxon>Eukaryota</taxon>
        <taxon>Metazoa</taxon>
        <taxon>Chordata</taxon>
        <taxon>Craniata</taxon>
        <taxon>Vertebrata</taxon>
        <taxon>Euteleostomi</taxon>
        <taxon>Actinopterygii</taxon>
        <taxon>Neopterygii</taxon>
        <taxon>Teleostei</taxon>
        <taxon>Ostariophysi</taxon>
        <taxon>Cypriniformes</taxon>
        <taxon>Cyprinidae</taxon>
        <taxon>Labeoninae</taxon>
        <taxon>Labeonini</taxon>
        <taxon>Cirrhinus</taxon>
    </lineage>
</organism>
<accession>A0ABR3NR32</accession>
<evidence type="ECO:0000313" key="2">
    <source>
        <dbReference type="EMBL" id="KAL1279497.1"/>
    </source>
</evidence>
<keyword evidence="3" id="KW-1185">Reference proteome</keyword>
<feature type="region of interest" description="Disordered" evidence="1">
    <location>
        <begin position="1"/>
        <end position="70"/>
    </location>
</feature>
<evidence type="ECO:0000313" key="3">
    <source>
        <dbReference type="Proteomes" id="UP001558613"/>
    </source>
</evidence>
<evidence type="ECO:0000256" key="1">
    <source>
        <dbReference type="SAM" id="MobiDB-lite"/>
    </source>
</evidence>
<sequence>MGGSQTDRPAGKTKRRHKRNSDWDSHPGDSVVGGEVSADGGYSASAREEKRRSYKQVTQASDNPVWDEDC</sequence>
<dbReference type="Proteomes" id="UP001558613">
    <property type="component" value="Unassembled WGS sequence"/>
</dbReference>
<dbReference type="EMBL" id="JAYMGO010000003">
    <property type="protein sequence ID" value="KAL1279497.1"/>
    <property type="molecule type" value="Genomic_DNA"/>
</dbReference>
<protein>
    <submittedName>
        <fullName evidence="2">Uncharacterized protein</fullName>
    </submittedName>
</protein>
<name>A0ABR3NR32_9TELE</name>
<proteinExistence type="predicted"/>
<comment type="caution">
    <text evidence="2">The sequence shown here is derived from an EMBL/GenBank/DDBJ whole genome shotgun (WGS) entry which is preliminary data.</text>
</comment>
<reference evidence="2 3" key="1">
    <citation type="submission" date="2023-09" db="EMBL/GenBank/DDBJ databases">
        <authorList>
            <person name="Wang M."/>
        </authorList>
    </citation>
    <scope>NUCLEOTIDE SEQUENCE [LARGE SCALE GENOMIC DNA]</scope>
    <source>
        <strain evidence="2">GT-2023</strain>
        <tissue evidence="2">Liver</tissue>
    </source>
</reference>
<gene>
    <name evidence="2" type="ORF">QQF64_026170</name>
</gene>